<dbReference type="EMBL" id="BMAW01103442">
    <property type="protein sequence ID" value="GFT09131.1"/>
    <property type="molecule type" value="Genomic_DNA"/>
</dbReference>
<protein>
    <submittedName>
        <fullName evidence="2">Uncharacterized protein</fullName>
    </submittedName>
</protein>
<evidence type="ECO:0000313" key="3">
    <source>
        <dbReference type="Proteomes" id="UP000887013"/>
    </source>
</evidence>
<comment type="caution">
    <text evidence="2">The sequence shown here is derived from an EMBL/GenBank/DDBJ whole genome shotgun (WGS) entry which is preliminary data.</text>
</comment>
<gene>
    <name evidence="2" type="primary">wnk-1</name>
    <name evidence="2" type="ORF">NPIL_454022</name>
</gene>
<proteinExistence type="predicted"/>
<sequence length="1071" mass="115616">MMEKTSLFYAVQSASETKASDTQQKVESSVPLSKQPARSQISVTAGSPEQSGGSSEAVASQNKSDLQQNETQNTVSGGQNVSDPAKRIQDFSSSSSSGGSTQHSLQQKAIVPDLSSLQLKLAQLTFTGSSIANDPNLNACSVQGSLQSTSQSLAPSSVPSVTTKSRSDTDQTNMELSVASTTMPMQMTCAHTSSIVTPVALPLVTAHSQGMKTTLVPSENISSRRHTVATNIEGLKLELQKIHTPSVPSVNLKSNIEQGLQAIFSISSTAQTVTTPAHSSAYNHTHQLSTSTPMLNTPTEMCGSAAKSPIIPPSLPNTCIQQVDTTSQRNDTVALDVPPSTQVSRFKVTPVIENQPIQIPVVSDTVNNVPIATPTELNVKKQGRFHITVVADEVATNMLQSSSSEDLTKKVNVCCSNTNLEQIHLPVGKLQSLDQQSVTGYATQNISLQHSSSNPALMSSIPQVNVPQSQGIASNFTRSISDIAVAEEYVSKLNAADSIISQNIVNSAVIQPIHDQTNSQGSVSNVKATDLDSKLSEANGLYISDTIQPDKMKPIANAEYGSTLCNTEIINKQYSAEKVINPPTSSTVCKEFENREVHMSDNLSYGNQSLMGSNYGVIPSSQFIGLPHTVLSSSLSSASSDNKLPLNGFQGPVNPLDIQKMHHCLPVSGKTGNISYPGLSSSPVVNHVVLSVPDSSNKVPETPQFSASSHQMIQGQPSFLKDANANPLYCTYNSEDGKHLQLSQSEEENKNYEMLECNDEYLKVILERQEQERLELSRRHQQELQSYKMHHLRTHYGRKCCYHSKSTQSAVASSQTGNEIFSGYGSSLHHSKDQIAPECAVSLTINENMHINNTGMANYEMDQKANMWSGDIQQQIKKSSPVEEMHQAATIVNKQSDFGIQANIVQPDIKENMSHLHSRDPSQQLTRSDILGMCSVPVEQRSSDHSCAGISDPSLTKFTMPQLHVHDVHTNENMAALTKKSVGQRSLEVAPHSSPQTVRRIINATSAINVNPAFHHVSPLISSSTSVSQLIPENETYNGHSHVINVSLPCSQSSDVIVSSPSKPLFPQPDS</sequence>
<reference evidence="2" key="1">
    <citation type="submission" date="2020-08" db="EMBL/GenBank/DDBJ databases">
        <title>Multicomponent nature underlies the extraordinary mechanical properties of spider dragline silk.</title>
        <authorList>
            <person name="Kono N."/>
            <person name="Nakamura H."/>
            <person name="Mori M."/>
            <person name="Yoshida Y."/>
            <person name="Ohtoshi R."/>
            <person name="Malay A.D."/>
            <person name="Moran D.A.P."/>
            <person name="Tomita M."/>
            <person name="Numata K."/>
            <person name="Arakawa K."/>
        </authorList>
    </citation>
    <scope>NUCLEOTIDE SEQUENCE</scope>
</reference>
<feature type="region of interest" description="Disordered" evidence="1">
    <location>
        <begin position="148"/>
        <end position="173"/>
    </location>
</feature>
<keyword evidence="3" id="KW-1185">Reference proteome</keyword>
<evidence type="ECO:0000313" key="2">
    <source>
        <dbReference type="EMBL" id="GFT09131.1"/>
    </source>
</evidence>
<feature type="region of interest" description="Disordered" evidence="1">
    <location>
        <begin position="13"/>
        <end position="106"/>
    </location>
</feature>
<evidence type="ECO:0000256" key="1">
    <source>
        <dbReference type="SAM" id="MobiDB-lite"/>
    </source>
</evidence>
<dbReference type="Proteomes" id="UP000887013">
    <property type="component" value="Unassembled WGS sequence"/>
</dbReference>
<dbReference type="AlphaFoldDB" id="A0A8X6NEF9"/>
<dbReference type="OrthoDB" id="6422852at2759"/>
<organism evidence="2 3">
    <name type="scientific">Nephila pilipes</name>
    <name type="common">Giant wood spider</name>
    <name type="synonym">Nephila maculata</name>
    <dbReference type="NCBI Taxonomy" id="299642"/>
    <lineage>
        <taxon>Eukaryota</taxon>
        <taxon>Metazoa</taxon>
        <taxon>Ecdysozoa</taxon>
        <taxon>Arthropoda</taxon>
        <taxon>Chelicerata</taxon>
        <taxon>Arachnida</taxon>
        <taxon>Araneae</taxon>
        <taxon>Araneomorphae</taxon>
        <taxon>Entelegynae</taxon>
        <taxon>Araneoidea</taxon>
        <taxon>Nephilidae</taxon>
        <taxon>Nephila</taxon>
    </lineage>
</organism>
<feature type="compositionally biased region" description="Polar residues" evidence="1">
    <location>
        <begin position="13"/>
        <end position="82"/>
    </location>
</feature>
<accession>A0A8X6NEF9</accession>
<name>A0A8X6NEF9_NEPPI</name>